<keyword evidence="4 7" id="KW-0812">Transmembrane</keyword>
<keyword evidence="3" id="KW-0813">Transport</keyword>
<dbReference type="PANTHER" id="PTHR23514:SF3">
    <property type="entry name" value="BYPASS OF STOP CODON PROTEIN 6"/>
    <property type="match status" value="1"/>
</dbReference>
<feature type="transmembrane region" description="Helical" evidence="7">
    <location>
        <begin position="78"/>
        <end position="100"/>
    </location>
</feature>
<evidence type="ECO:0000256" key="3">
    <source>
        <dbReference type="ARBA" id="ARBA00022448"/>
    </source>
</evidence>
<dbReference type="InterPro" id="IPR011701">
    <property type="entry name" value="MFS"/>
</dbReference>
<keyword evidence="6 7" id="KW-0472">Membrane</keyword>
<evidence type="ECO:0000313" key="8">
    <source>
        <dbReference type="EMBL" id="MFC4426344.1"/>
    </source>
</evidence>
<proteinExistence type="inferred from homology"/>
<evidence type="ECO:0000313" key="9">
    <source>
        <dbReference type="Proteomes" id="UP001595998"/>
    </source>
</evidence>
<feature type="transmembrane region" description="Helical" evidence="7">
    <location>
        <begin position="290"/>
        <end position="307"/>
    </location>
</feature>
<keyword evidence="9" id="KW-1185">Reference proteome</keyword>
<dbReference type="SUPFAM" id="SSF103473">
    <property type="entry name" value="MFS general substrate transporter"/>
    <property type="match status" value="1"/>
</dbReference>
<evidence type="ECO:0000256" key="5">
    <source>
        <dbReference type="ARBA" id="ARBA00022989"/>
    </source>
</evidence>
<feature type="transmembrane region" description="Helical" evidence="7">
    <location>
        <begin position="50"/>
        <end position="71"/>
    </location>
</feature>
<keyword evidence="5 7" id="KW-1133">Transmembrane helix</keyword>
<dbReference type="PANTHER" id="PTHR23514">
    <property type="entry name" value="BYPASS OF STOP CODON PROTEIN 6"/>
    <property type="match status" value="1"/>
</dbReference>
<dbReference type="Gene3D" id="1.20.1250.20">
    <property type="entry name" value="MFS general substrate transporter like domains"/>
    <property type="match status" value="2"/>
</dbReference>
<feature type="transmembrane region" description="Helical" evidence="7">
    <location>
        <begin position="12"/>
        <end position="30"/>
    </location>
</feature>
<gene>
    <name evidence="8" type="ORF">ACFOZ9_08955</name>
</gene>
<dbReference type="RefSeq" id="WP_380038702.1">
    <property type="nucleotide sequence ID" value="NZ_JBHSEH010000007.1"/>
</dbReference>
<feature type="transmembrane region" description="Helical" evidence="7">
    <location>
        <begin position="134"/>
        <end position="153"/>
    </location>
</feature>
<evidence type="ECO:0000256" key="6">
    <source>
        <dbReference type="ARBA" id="ARBA00023136"/>
    </source>
</evidence>
<protein>
    <submittedName>
        <fullName evidence="8">MFS transporter</fullName>
    </submittedName>
</protein>
<feature type="transmembrane region" description="Helical" evidence="7">
    <location>
        <begin position="345"/>
        <end position="365"/>
    </location>
</feature>
<sequence length="375" mass="37040">MNPVSDPPLLRVLAVGAVAFFTLGLIQAMYGATLPLFQSRYGVETGVVGMIASAHFLGSALAPPLTGAALARLSVRRVVVASLVVLALGVSGVALAPVWAVAVGSAFVGGLGLGGVSACLNAVYAALGSRPVNLVNAVFGVGSMVSPLLVTGLGGHGLAWPFLTVALCAGLTLLAARLWGVPGLPPSPPAASGAAAVRGLPLLFAALIGVYVSLEAGYGAWIVRYLAGLGRGDAALVLSGFWGALTLGRVLTGTWGARIPPERLVLGGAALVTGCSLAALVPALAPVACVLAGLALGPAFGSLLAWATRLMPARQVPFLLMAGSAGGVVSPFVLGQGVTAFGGSAVPLALMGLGAALTLLCAVILRRMRPAAAAV</sequence>
<dbReference type="EMBL" id="JBHSEH010000007">
    <property type="protein sequence ID" value="MFC4426344.1"/>
    <property type="molecule type" value="Genomic_DNA"/>
</dbReference>
<feature type="transmembrane region" description="Helical" evidence="7">
    <location>
        <begin position="200"/>
        <end position="222"/>
    </location>
</feature>
<comment type="similarity">
    <text evidence="2">Belongs to the major facilitator superfamily.</text>
</comment>
<feature type="transmembrane region" description="Helical" evidence="7">
    <location>
        <begin position="159"/>
        <end position="179"/>
    </location>
</feature>
<dbReference type="Proteomes" id="UP001595998">
    <property type="component" value="Unassembled WGS sequence"/>
</dbReference>
<accession>A0ABV8XN35</accession>
<dbReference type="InterPro" id="IPR051788">
    <property type="entry name" value="MFS_Transporter"/>
</dbReference>
<dbReference type="Pfam" id="PF07690">
    <property type="entry name" value="MFS_1"/>
    <property type="match status" value="1"/>
</dbReference>
<name>A0ABV8XN35_9DEIO</name>
<comment type="subcellular location">
    <subcellularLocation>
        <location evidence="1">Endomembrane system</location>
        <topology evidence="1">Multi-pass membrane protein</topology>
    </subcellularLocation>
</comment>
<evidence type="ECO:0000256" key="7">
    <source>
        <dbReference type="SAM" id="Phobius"/>
    </source>
</evidence>
<feature type="transmembrane region" description="Helical" evidence="7">
    <location>
        <begin position="319"/>
        <end position="339"/>
    </location>
</feature>
<evidence type="ECO:0000256" key="2">
    <source>
        <dbReference type="ARBA" id="ARBA00008335"/>
    </source>
</evidence>
<reference evidence="9" key="1">
    <citation type="journal article" date="2019" name="Int. J. Syst. Evol. Microbiol.">
        <title>The Global Catalogue of Microorganisms (GCM) 10K type strain sequencing project: providing services to taxonomists for standard genome sequencing and annotation.</title>
        <authorList>
            <consortium name="The Broad Institute Genomics Platform"/>
            <consortium name="The Broad Institute Genome Sequencing Center for Infectious Disease"/>
            <person name="Wu L."/>
            <person name="Ma J."/>
        </authorList>
    </citation>
    <scope>NUCLEOTIDE SEQUENCE [LARGE SCALE GENOMIC DNA]</scope>
    <source>
        <strain evidence="9">CCUG 56029</strain>
    </source>
</reference>
<organism evidence="8 9">
    <name type="scientific">Deinococcus navajonensis</name>
    <dbReference type="NCBI Taxonomy" id="309884"/>
    <lineage>
        <taxon>Bacteria</taxon>
        <taxon>Thermotogati</taxon>
        <taxon>Deinococcota</taxon>
        <taxon>Deinococci</taxon>
        <taxon>Deinococcales</taxon>
        <taxon>Deinococcaceae</taxon>
        <taxon>Deinococcus</taxon>
    </lineage>
</organism>
<feature type="transmembrane region" description="Helical" evidence="7">
    <location>
        <begin position="106"/>
        <end position="127"/>
    </location>
</feature>
<feature type="transmembrane region" description="Helical" evidence="7">
    <location>
        <begin position="264"/>
        <end position="284"/>
    </location>
</feature>
<evidence type="ECO:0000256" key="4">
    <source>
        <dbReference type="ARBA" id="ARBA00022692"/>
    </source>
</evidence>
<comment type="caution">
    <text evidence="8">The sequence shown here is derived from an EMBL/GenBank/DDBJ whole genome shotgun (WGS) entry which is preliminary data.</text>
</comment>
<feature type="transmembrane region" description="Helical" evidence="7">
    <location>
        <begin position="234"/>
        <end position="252"/>
    </location>
</feature>
<evidence type="ECO:0000256" key="1">
    <source>
        <dbReference type="ARBA" id="ARBA00004127"/>
    </source>
</evidence>
<dbReference type="InterPro" id="IPR036259">
    <property type="entry name" value="MFS_trans_sf"/>
</dbReference>